<sequence>METRYIALSYVWGNTETLQTIKSNLMHLKKPRSIHANLGSLKIGNTIKDALRLVSLLGERYLWVDCLCIVQDDLDTKQVYLNAMGSIYANAYFTIVAADGHNADHGLRGLGQGSRDRAIRLHLAARNPTWPDLGSWGEMVEEFNKRKLTFDKDVIDAFAGITSAFNNHFSGGILWGIPEIFFDHCMVWKPKDVLRRRRAYNHALSEDTLPSWSWVAWEGDVVPVGAPLILVDHPKLDAQSINIQPLAQWYKSKEPMSPLHPVENIGLSLQLNLNKSQSEQLSTGWTQGQYSDGTYYYTHETVPTVRFRYPIPLANENASALQQFNENGRYLHFKSQRARLSLGRELTDDLFNLTNCAGCLVDSEGNWAGTIRINASRFDSLPKGQSCELIALSLATAVNSGDYLGILDEWKLPERPRDTELYQFYYVMWIEWERGIAYRKAVGTVYKPVWENQVREDLDVILG</sequence>
<dbReference type="InterPro" id="IPR010730">
    <property type="entry name" value="HET"/>
</dbReference>
<evidence type="ECO:0000313" key="2">
    <source>
        <dbReference type="EMBL" id="CAF9942183.1"/>
    </source>
</evidence>
<dbReference type="EMBL" id="CAJPDR010000727">
    <property type="protein sequence ID" value="CAF9942183.1"/>
    <property type="molecule type" value="Genomic_DNA"/>
</dbReference>
<proteinExistence type="predicted"/>
<dbReference type="Proteomes" id="UP000664203">
    <property type="component" value="Unassembled WGS sequence"/>
</dbReference>
<feature type="domain" description="Heterokaryon incompatibility" evidence="1">
    <location>
        <begin position="5"/>
        <end position="123"/>
    </location>
</feature>
<protein>
    <recommendedName>
        <fullName evidence="1">Heterokaryon incompatibility domain-containing protein</fullName>
    </recommendedName>
</protein>
<dbReference type="PANTHER" id="PTHR33112:SF12">
    <property type="entry name" value="HETEROKARYON INCOMPATIBILITY DOMAIN-CONTAINING PROTEIN"/>
    <property type="match status" value="1"/>
</dbReference>
<evidence type="ECO:0000259" key="1">
    <source>
        <dbReference type="Pfam" id="PF06985"/>
    </source>
</evidence>
<accession>A0A8H3PJ69</accession>
<organism evidence="2 3">
    <name type="scientific">Alectoria fallacina</name>
    <dbReference type="NCBI Taxonomy" id="1903189"/>
    <lineage>
        <taxon>Eukaryota</taxon>
        <taxon>Fungi</taxon>
        <taxon>Dikarya</taxon>
        <taxon>Ascomycota</taxon>
        <taxon>Pezizomycotina</taxon>
        <taxon>Lecanoromycetes</taxon>
        <taxon>OSLEUM clade</taxon>
        <taxon>Lecanoromycetidae</taxon>
        <taxon>Lecanorales</taxon>
        <taxon>Lecanorineae</taxon>
        <taxon>Parmeliaceae</taxon>
        <taxon>Alectoria</taxon>
    </lineage>
</organism>
<dbReference type="Pfam" id="PF06985">
    <property type="entry name" value="HET"/>
    <property type="match status" value="1"/>
</dbReference>
<gene>
    <name evidence="2" type="ORF">ALECFALPRED_009558</name>
</gene>
<reference evidence="2" key="1">
    <citation type="submission" date="2021-03" db="EMBL/GenBank/DDBJ databases">
        <authorList>
            <person name="Tagirdzhanova G."/>
        </authorList>
    </citation>
    <scope>NUCLEOTIDE SEQUENCE</scope>
</reference>
<dbReference type="AlphaFoldDB" id="A0A8H3PJ69"/>
<dbReference type="OrthoDB" id="5428863at2759"/>
<name>A0A8H3PJ69_9LECA</name>
<keyword evidence="3" id="KW-1185">Reference proteome</keyword>
<dbReference type="PANTHER" id="PTHR33112">
    <property type="entry name" value="DOMAIN PROTEIN, PUTATIVE-RELATED"/>
    <property type="match status" value="1"/>
</dbReference>
<evidence type="ECO:0000313" key="3">
    <source>
        <dbReference type="Proteomes" id="UP000664203"/>
    </source>
</evidence>
<comment type="caution">
    <text evidence="2">The sequence shown here is derived from an EMBL/GenBank/DDBJ whole genome shotgun (WGS) entry which is preliminary data.</text>
</comment>